<sequence length="360" mass="39520">MKIGIIGAGQLGRMLALAGYPLGLRFVFLDQSSDAPGGQVGRIIPGAFDDAAKLAELADEVDVVTFDVENVPVAAIEPVAAKKPFLPPVQALGASQDRLHEKTLFRQLKIPTPEFMAVDSIEDLRAAVENIGLPGVLKTRRLGYDGRGQFYLKKASDIETAWQTLGSVPLIYEGFVDFSREVSIIGVRSTRGETLFYPLSANTHSQGILRYSIAPYRNASLQKQAETYMRRLLKHLDYAGVLTIEFFVRGGKLIANEMAPRVHNSGHWTIEGAQTSQFENHVRAILGLPLGSTRPNGHSAMMNFIGSIPELGNILRVSGVHFHSYGKEPRPNRKLGHCTINAPSPTARDRALQQLLRLKM</sequence>
<keyword evidence="3 5" id="KW-0658">Purine biosynthesis</keyword>
<evidence type="ECO:0000256" key="1">
    <source>
        <dbReference type="ARBA" id="ARBA00022598"/>
    </source>
</evidence>
<comment type="subunit">
    <text evidence="5 6">Homodimer.</text>
</comment>
<dbReference type="Gene3D" id="3.30.1490.20">
    <property type="entry name" value="ATP-grasp fold, A domain"/>
    <property type="match status" value="1"/>
</dbReference>
<dbReference type="Proteomes" id="UP000445000">
    <property type="component" value="Unassembled WGS sequence"/>
</dbReference>
<dbReference type="GO" id="GO:0034028">
    <property type="term" value="F:5-(carboxyamino)imidazole ribonucleotide synthase activity"/>
    <property type="evidence" value="ECO:0007669"/>
    <property type="project" value="UniProtKB-UniRule"/>
</dbReference>
<dbReference type="SUPFAM" id="SSF52440">
    <property type="entry name" value="PreATP-grasp domain"/>
    <property type="match status" value="1"/>
</dbReference>
<dbReference type="PANTHER" id="PTHR11609:SF5">
    <property type="entry name" value="PHOSPHORIBOSYLAMINOIMIDAZOLE CARBOXYLASE"/>
    <property type="match status" value="1"/>
</dbReference>
<dbReference type="InterPro" id="IPR013815">
    <property type="entry name" value="ATP_grasp_subdomain_1"/>
</dbReference>
<dbReference type="NCBIfam" id="NF004679">
    <property type="entry name" value="PRK06019.1-5"/>
    <property type="match status" value="1"/>
</dbReference>
<dbReference type="InterPro" id="IPR011054">
    <property type="entry name" value="Rudment_hybrid_motif"/>
</dbReference>
<dbReference type="InterPro" id="IPR003135">
    <property type="entry name" value="ATP-grasp_carboxylate-amine"/>
</dbReference>
<dbReference type="EC" id="6.3.4.18" evidence="5 6"/>
<dbReference type="GO" id="GO:0006189">
    <property type="term" value="P:'de novo' IMP biosynthetic process"/>
    <property type="evidence" value="ECO:0007669"/>
    <property type="project" value="UniProtKB-UniRule"/>
</dbReference>
<comment type="function">
    <text evidence="5">Catalyzes the ATP-dependent conversion of 5-aminoimidazole ribonucleotide (AIR) and HCO(3)(-) to N5-carboxyaminoimidazole ribonucleotide (N5-CAIR).</text>
</comment>
<protein>
    <recommendedName>
        <fullName evidence="5 6">N5-carboxyaminoimidazole ribonucleotide synthase</fullName>
        <shortName evidence="5 6">N5-CAIR synthase</shortName>
        <ecNumber evidence="5 6">6.3.4.18</ecNumber>
    </recommendedName>
    <alternativeName>
        <fullName evidence="5 6">5-(carboxyamino)imidazole ribonucleotide synthetase</fullName>
    </alternativeName>
</protein>
<evidence type="ECO:0000256" key="4">
    <source>
        <dbReference type="ARBA" id="ARBA00022840"/>
    </source>
</evidence>
<comment type="function">
    <text evidence="6">Catalyzes the ATP-dependent conversion of 5-aminoimidazole ribonucleotide (AIR) and HCO(3)- to N5-carboxyaminoimidazole ribonucleotide (N5-CAIR).</text>
</comment>
<dbReference type="InterPro" id="IPR016185">
    <property type="entry name" value="PreATP-grasp_dom_sf"/>
</dbReference>
<dbReference type="Gene3D" id="3.40.50.20">
    <property type="match status" value="1"/>
</dbReference>
<keyword evidence="2 5" id="KW-0547">Nucleotide-binding</keyword>
<accession>A0A829YIG3</accession>
<evidence type="ECO:0000313" key="8">
    <source>
        <dbReference type="EMBL" id="GFE83135.1"/>
    </source>
</evidence>
<dbReference type="InterPro" id="IPR040686">
    <property type="entry name" value="PurK_C"/>
</dbReference>
<dbReference type="InterPro" id="IPR011761">
    <property type="entry name" value="ATP-grasp"/>
</dbReference>
<dbReference type="GO" id="GO:0004638">
    <property type="term" value="F:phosphoribosylaminoimidazole carboxylase activity"/>
    <property type="evidence" value="ECO:0007669"/>
    <property type="project" value="InterPro"/>
</dbReference>
<name>A0A829YIG3_9GAMM</name>
<evidence type="ECO:0000256" key="3">
    <source>
        <dbReference type="ARBA" id="ARBA00022755"/>
    </source>
</evidence>
<reference evidence="9" key="1">
    <citation type="submission" date="2020-01" db="EMBL/GenBank/DDBJ databases">
        <title>'Steroidobacter agaridevorans' sp. nov., agar-degrading bacteria isolated from rhizosphere soils.</title>
        <authorList>
            <person name="Ikenaga M."/>
            <person name="Kataoka M."/>
            <person name="Murouchi A."/>
            <person name="Katsuragi S."/>
            <person name="Sakai M."/>
        </authorList>
    </citation>
    <scope>NUCLEOTIDE SEQUENCE [LARGE SCALE GENOMIC DNA]</scope>
    <source>
        <strain evidence="9">YU21-B</strain>
    </source>
</reference>
<dbReference type="UniPathway" id="UPA00074">
    <property type="reaction ID" value="UER00942"/>
</dbReference>
<dbReference type="GO" id="GO:0046872">
    <property type="term" value="F:metal ion binding"/>
    <property type="evidence" value="ECO:0007669"/>
    <property type="project" value="InterPro"/>
</dbReference>
<dbReference type="GO" id="GO:0005524">
    <property type="term" value="F:ATP binding"/>
    <property type="evidence" value="ECO:0007669"/>
    <property type="project" value="UniProtKB-UniRule"/>
</dbReference>
<feature type="domain" description="ATP-grasp" evidence="7">
    <location>
        <begin position="102"/>
        <end position="286"/>
    </location>
</feature>
<gene>
    <name evidence="5 6 8" type="primary">purK</name>
    <name evidence="8" type="ORF">GCM10011487_51350</name>
</gene>
<dbReference type="PROSITE" id="PS50975">
    <property type="entry name" value="ATP_GRASP"/>
    <property type="match status" value="1"/>
</dbReference>
<dbReference type="Pfam" id="PF22660">
    <property type="entry name" value="RS_preATP-grasp-like"/>
    <property type="match status" value="1"/>
</dbReference>
<comment type="similarity">
    <text evidence="5 6">Belongs to the PurK/PurT family.</text>
</comment>
<dbReference type="NCBIfam" id="TIGR01161">
    <property type="entry name" value="purK"/>
    <property type="match status" value="1"/>
</dbReference>
<feature type="binding site" evidence="5">
    <location>
        <position position="204"/>
    </location>
    <ligand>
        <name>ATP</name>
        <dbReference type="ChEBI" id="CHEBI:30616"/>
    </ligand>
</feature>
<feature type="binding site" evidence="5">
    <location>
        <position position="98"/>
    </location>
    <ligand>
        <name>ATP</name>
        <dbReference type="ChEBI" id="CHEBI:30616"/>
    </ligand>
</feature>
<feature type="binding site" evidence="5">
    <location>
        <begin position="143"/>
        <end position="149"/>
    </location>
    <ligand>
        <name>ATP</name>
        <dbReference type="ChEBI" id="CHEBI:30616"/>
    </ligand>
</feature>
<dbReference type="Gene3D" id="3.30.470.20">
    <property type="entry name" value="ATP-grasp fold, B domain"/>
    <property type="match status" value="1"/>
</dbReference>
<dbReference type="PANTHER" id="PTHR11609">
    <property type="entry name" value="PURINE BIOSYNTHESIS PROTEIN 6/7, PUR6/7"/>
    <property type="match status" value="1"/>
</dbReference>
<dbReference type="EMBL" id="BLJN01000005">
    <property type="protein sequence ID" value="GFE83135.1"/>
    <property type="molecule type" value="Genomic_DNA"/>
</dbReference>
<evidence type="ECO:0000256" key="6">
    <source>
        <dbReference type="RuleBase" id="RU361200"/>
    </source>
</evidence>
<organism evidence="8 9">
    <name type="scientific">Steroidobacter agaridevorans</name>
    <dbReference type="NCBI Taxonomy" id="2695856"/>
    <lineage>
        <taxon>Bacteria</taxon>
        <taxon>Pseudomonadati</taxon>
        <taxon>Pseudomonadota</taxon>
        <taxon>Gammaproteobacteria</taxon>
        <taxon>Steroidobacterales</taxon>
        <taxon>Steroidobacteraceae</taxon>
        <taxon>Steroidobacter</taxon>
    </lineage>
</organism>
<dbReference type="Pfam" id="PF02222">
    <property type="entry name" value="ATP-grasp"/>
    <property type="match status" value="1"/>
</dbReference>
<comment type="pathway">
    <text evidence="5 6">Purine metabolism; IMP biosynthesis via de novo pathway; 5-amino-1-(5-phospho-D-ribosyl)imidazole-4-carboxylate from 5-amino-1-(5-phospho-D-ribosyl)imidazole (N5-CAIR route): step 1/2.</text>
</comment>
<dbReference type="InterPro" id="IPR054350">
    <property type="entry name" value="PurT/PurK_preATP-grasp"/>
</dbReference>
<comment type="caution">
    <text evidence="8">The sequence shown here is derived from an EMBL/GenBank/DDBJ whole genome shotgun (WGS) entry which is preliminary data.</text>
</comment>
<keyword evidence="1 5" id="KW-0436">Ligase</keyword>
<feature type="binding site" evidence="5">
    <location>
        <begin position="256"/>
        <end position="257"/>
    </location>
    <ligand>
        <name>ATP</name>
        <dbReference type="ChEBI" id="CHEBI:30616"/>
    </ligand>
</feature>
<dbReference type="InterPro" id="IPR005875">
    <property type="entry name" value="PurK"/>
</dbReference>
<dbReference type="AlphaFoldDB" id="A0A829YIG3"/>
<dbReference type="HAMAP" id="MF_01928">
    <property type="entry name" value="PurK"/>
    <property type="match status" value="1"/>
</dbReference>
<dbReference type="RefSeq" id="WP_161814738.1">
    <property type="nucleotide sequence ID" value="NZ_BLJN01000005.1"/>
</dbReference>
<dbReference type="Pfam" id="PF17769">
    <property type="entry name" value="PurK_C"/>
    <property type="match status" value="1"/>
</dbReference>
<feature type="binding site" evidence="5">
    <location>
        <position position="181"/>
    </location>
    <ligand>
        <name>ATP</name>
        <dbReference type="ChEBI" id="CHEBI:30616"/>
    </ligand>
</feature>
<evidence type="ECO:0000259" key="7">
    <source>
        <dbReference type="PROSITE" id="PS50975"/>
    </source>
</evidence>
<evidence type="ECO:0000256" key="5">
    <source>
        <dbReference type="HAMAP-Rule" id="MF_01928"/>
    </source>
</evidence>
<evidence type="ECO:0000313" key="9">
    <source>
        <dbReference type="Proteomes" id="UP000445000"/>
    </source>
</evidence>
<keyword evidence="4 5" id="KW-0067">ATP-binding</keyword>
<dbReference type="FunFam" id="3.30.1490.20:FF:000015">
    <property type="entry name" value="N5-carboxyaminoimidazole ribonucleotide synthase"/>
    <property type="match status" value="1"/>
</dbReference>
<feature type="binding site" evidence="5">
    <location>
        <position position="138"/>
    </location>
    <ligand>
        <name>ATP</name>
        <dbReference type="ChEBI" id="CHEBI:30616"/>
    </ligand>
</feature>
<dbReference type="SUPFAM" id="SSF56059">
    <property type="entry name" value="Glutathione synthetase ATP-binding domain-like"/>
    <property type="match status" value="1"/>
</dbReference>
<evidence type="ECO:0000256" key="2">
    <source>
        <dbReference type="ARBA" id="ARBA00022741"/>
    </source>
</evidence>
<feature type="binding site" evidence="5">
    <location>
        <begin position="173"/>
        <end position="176"/>
    </location>
    <ligand>
        <name>ATP</name>
        <dbReference type="ChEBI" id="CHEBI:30616"/>
    </ligand>
</feature>
<proteinExistence type="inferred from homology"/>
<keyword evidence="9" id="KW-1185">Reference proteome</keyword>
<dbReference type="SUPFAM" id="SSF51246">
    <property type="entry name" value="Rudiment single hybrid motif"/>
    <property type="match status" value="1"/>
</dbReference>
<dbReference type="GO" id="GO:0005829">
    <property type="term" value="C:cytosol"/>
    <property type="evidence" value="ECO:0007669"/>
    <property type="project" value="TreeGrafter"/>
</dbReference>
<dbReference type="NCBIfam" id="NF004676">
    <property type="entry name" value="PRK06019.1-2"/>
    <property type="match status" value="1"/>
</dbReference>
<comment type="catalytic activity">
    <reaction evidence="5 6">
        <text>5-amino-1-(5-phospho-beta-D-ribosyl)imidazole + hydrogencarbonate + ATP = 5-carboxyamino-1-(5-phospho-D-ribosyl)imidazole + ADP + phosphate + 2 H(+)</text>
        <dbReference type="Rhea" id="RHEA:19317"/>
        <dbReference type="ChEBI" id="CHEBI:15378"/>
        <dbReference type="ChEBI" id="CHEBI:17544"/>
        <dbReference type="ChEBI" id="CHEBI:30616"/>
        <dbReference type="ChEBI" id="CHEBI:43474"/>
        <dbReference type="ChEBI" id="CHEBI:58730"/>
        <dbReference type="ChEBI" id="CHEBI:137981"/>
        <dbReference type="ChEBI" id="CHEBI:456216"/>
        <dbReference type="EC" id="6.3.4.18"/>
    </reaction>
</comment>